<reference evidence="2" key="1">
    <citation type="submission" date="2023-06" db="EMBL/GenBank/DDBJ databases">
        <title>Genomic analysis of the entomopathogenic nematode Steinernema hermaphroditum.</title>
        <authorList>
            <person name="Schwarz E.M."/>
            <person name="Heppert J.K."/>
            <person name="Baniya A."/>
            <person name="Schwartz H.T."/>
            <person name="Tan C.-H."/>
            <person name="Antoshechkin I."/>
            <person name="Sternberg P.W."/>
            <person name="Goodrich-Blair H."/>
            <person name="Dillman A.R."/>
        </authorList>
    </citation>
    <scope>NUCLEOTIDE SEQUENCE</scope>
    <source>
        <strain evidence="2">PS9179</strain>
        <tissue evidence="2">Whole animal</tissue>
    </source>
</reference>
<feature type="region of interest" description="Disordered" evidence="1">
    <location>
        <begin position="109"/>
        <end position="140"/>
    </location>
</feature>
<dbReference type="Proteomes" id="UP001175271">
    <property type="component" value="Unassembled WGS sequence"/>
</dbReference>
<sequence>MNNRRRKASVSSGNVVAYKRKLRSYRGRRESEATDGPVATEVPEDARGGTSGRKKVSFAPTMLVHSYPVGREHANDNEVPANNVENPQDEPDEPLVSCNAGAELEANVEANTEPVQEEGPAESQEMSATGSSSSGNTSSTLAVQNASDLGMNSVPFEFCTQVIANFRSISELENLSGVWRAAYLKAAQKRRVYEFFLRVARKGNDPLAMGYAITPINWEYQFSGTNCPTIEELLKMDRRYVQINHIVIKNNIASHPSKPFHPADLEKITKVVLPFVGQQLMNKVEFDCWLSPTYTYIGKNIFEKIGAYRIFKNISLSYCGPASEEFLSKQVDSGEIWELSLSGDWPLSSQYILVKFVTTSFWYVSMRESNFEMDKTLFSVIYNHWKKGLSRGFKIISAIDRIGRQRWREFFGPQHPNNTSDDYLILKHPDNENEYDGEQQRNLRLNFEAEGRVTLWC</sequence>
<feature type="region of interest" description="Disordered" evidence="1">
    <location>
        <begin position="21"/>
        <end position="56"/>
    </location>
</feature>
<organism evidence="2 3">
    <name type="scientific">Steinernema hermaphroditum</name>
    <dbReference type="NCBI Taxonomy" id="289476"/>
    <lineage>
        <taxon>Eukaryota</taxon>
        <taxon>Metazoa</taxon>
        <taxon>Ecdysozoa</taxon>
        <taxon>Nematoda</taxon>
        <taxon>Chromadorea</taxon>
        <taxon>Rhabditida</taxon>
        <taxon>Tylenchina</taxon>
        <taxon>Panagrolaimomorpha</taxon>
        <taxon>Strongyloidoidea</taxon>
        <taxon>Steinernematidae</taxon>
        <taxon>Steinernema</taxon>
    </lineage>
</organism>
<comment type="caution">
    <text evidence="2">The sequence shown here is derived from an EMBL/GenBank/DDBJ whole genome shotgun (WGS) entry which is preliminary data.</text>
</comment>
<protein>
    <submittedName>
        <fullName evidence="2">Uncharacterized protein</fullName>
    </submittedName>
</protein>
<feature type="region of interest" description="Disordered" evidence="1">
    <location>
        <begin position="70"/>
        <end position="94"/>
    </location>
</feature>
<name>A0AA39GTJ3_9BILA</name>
<keyword evidence="3" id="KW-1185">Reference proteome</keyword>
<feature type="compositionally biased region" description="Low complexity" evidence="1">
    <location>
        <begin position="127"/>
        <end position="140"/>
    </location>
</feature>
<gene>
    <name evidence="2" type="ORF">QR680_000137</name>
</gene>
<dbReference type="AlphaFoldDB" id="A0AA39GTJ3"/>
<accession>A0AA39GTJ3</accession>
<dbReference type="EMBL" id="JAUCMV010000005">
    <property type="protein sequence ID" value="KAK0393292.1"/>
    <property type="molecule type" value="Genomic_DNA"/>
</dbReference>
<evidence type="ECO:0000313" key="3">
    <source>
        <dbReference type="Proteomes" id="UP001175271"/>
    </source>
</evidence>
<evidence type="ECO:0000313" key="2">
    <source>
        <dbReference type="EMBL" id="KAK0393292.1"/>
    </source>
</evidence>
<evidence type="ECO:0000256" key="1">
    <source>
        <dbReference type="SAM" id="MobiDB-lite"/>
    </source>
</evidence>
<proteinExistence type="predicted"/>